<dbReference type="EMBL" id="NFFZ01000004">
    <property type="protein sequence ID" value="OTI63230.1"/>
    <property type="molecule type" value="Genomic_DNA"/>
</dbReference>
<organism evidence="1 2">
    <name type="scientific">Pseudomonas aeruginosa</name>
    <dbReference type="NCBI Taxonomy" id="287"/>
    <lineage>
        <taxon>Bacteria</taxon>
        <taxon>Pseudomonadati</taxon>
        <taxon>Pseudomonadota</taxon>
        <taxon>Gammaproteobacteria</taxon>
        <taxon>Pseudomonadales</taxon>
        <taxon>Pseudomonadaceae</taxon>
        <taxon>Pseudomonas</taxon>
    </lineage>
</organism>
<protein>
    <submittedName>
        <fullName evidence="1">Uncharacterized protein</fullName>
    </submittedName>
</protein>
<comment type="caution">
    <text evidence="1">The sequence shown here is derived from an EMBL/GenBank/DDBJ whole genome shotgun (WGS) entry which is preliminary data.</text>
</comment>
<evidence type="ECO:0000313" key="2">
    <source>
        <dbReference type="Proteomes" id="UP000194857"/>
    </source>
</evidence>
<dbReference type="AlphaFoldDB" id="A0A241XS31"/>
<reference evidence="1 2" key="1">
    <citation type="submission" date="2017-05" db="EMBL/GenBank/DDBJ databases">
        <authorList>
            <person name="Song R."/>
            <person name="Chenine A.L."/>
            <person name="Ruprecht R.M."/>
        </authorList>
    </citation>
    <scope>NUCLEOTIDE SEQUENCE [LARGE SCALE GENOMIC DNA]</scope>
    <source>
        <strain evidence="1 2">S567_C10_BS</strain>
    </source>
</reference>
<name>A0A241XS31_PSEAI</name>
<accession>A0A241XS31</accession>
<gene>
    <name evidence="1" type="ORF">CAZ10_10385</name>
</gene>
<evidence type="ECO:0000313" key="1">
    <source>
        <dbReference type="EMBL" id="OTI63230.1"/>
    </source>
</evidence>
<proteinExistence type="predicted"/>
<dbReference type="Proteomes" id="UP000194857">
    <property type="component" value="Unassembled WGS sequence"/>
</dbReference>
<sequence>MFIKPDGKLMMDAVRHKPSQPAEAVMTVKQHKRIVATQTESLRSQVVELRSLIVDIGADKGALSISARLIERMEAALLVPIPRLSQTGTAQEHA</sequence>